<dbReference type="InterPro" id="IPR036388">
    <property type="entry name" value="WH-like_DNA-bd_sf"/>
</dbReference>
<evidence type="ECO:0000259" key="6">
    <source>
        <dbReference type="PROSITE" id="PS50931"/>
    </source>
</evidence>
<keyword evidence="3" id="KW-0238">DNA-binding</keyword>
<evidence type="ECO:0000256" key="4">
    <source>
        <dbReference type="ARBA" id="ARBA00023159"/>
    </source>
</evidence>
<dbReference type="SUPFAM" id="SSF46785">
    <property type="entry name" value="Winged helix' DNA-binding domain"/>
    <property type="match status" value="1"/>
</dbReference>
<dbReference type="InterPro" id="IPR005119">
    <property type="entry name" value="LysR_subst-bd"/>
</dbReference>
<dbReference type="CDD" id="cd08414">
    <property type="entry name" value="PBP2_LTTR_aromatics_like"/>
    <property type="match status" value="1"/>
</dbReference>
<dbReference type="GO" id="GO:0003677">
    <property type="term" value="F:DNA binding"/>
    <property type="evidence" value="ECO:0007669"/>
    <property type="project" value="UniProtKB-KW"/>
</dbReference>
<comment type="caution">
    <text evidence="7">The sequence shown here is derived from an EMBL/GenBank/DDBJ whole genome shotgun (WGS) entry which is preliminary data.</text>
</comment>
<gene>
    <name evidence="7" type="ORF">NVS88_14910</name>
</gene>
<dbReference type="RefSeq" id="WP_277833389.1">
    <property type="nucleotide sequence ID" value="NZ_JAAIVF010000004.1"/>
</dbReference>
<dbReference type="GO" id="GO:0003700">
    <property type="term" value="F:DNA-binding transcription factor activity"/>
    <property type="evidence" value="ECO:0007669"/>
    <property type="project" value="InterPro"/>
</dbReference>
<keyword evidence="8" id="KW-1185">Reference proteome</keyword>
<protein>
    <submittedName>
        <fullName evidence="7">LysR family transcriptional regulator</fullName>
    </submittedName>
</protein>
<dbReference type="GO" id="GO:0032993">
    <property type="term" value="C:protein-DNA complex"/>
    <property type="evidence" value="ECO:0007669"/>
    <property type="project" value="TreeGrafter"/>
</dbReference>
<feature type="domain" description="HTH lysR-type" evidence="6">
    <location>
        <begin position="3"/>
        <end position="60"/>
    </location>
</feature>
<dbReference type="InterPro" id="IPR036390">
    <property type="entry name" value="WH_DNA-bd_sf"/>
</dbReference>
<evidence type="ECO:0000256" key="2">
    <source>
        <dbReference type="ARBA" id="ARBA00023015"/>
    </source>
</evidence>
<dbReference type="Gene3D" id="3.40.190.10">
    <property type="entry name" value="Periplasmic binding protein-like II"/>
    <property type="match status" value="2"/>
</dbReference>
<dbReference type="SUPFAM" id="SSF53850">
    <property type="entry name" value="Periplasmic binding protein-like II"/>
    <property type="match status" value="1"/>
</dbReference>
<dbReference type="Gene3D" id="1.10.10.10">
    <property type="entry name" value="Winged helix-like DNA-binding domain superfamily/Winged helix DNA-binding domain"/>
    <property type="match status" value="1"/>
</dbReference>
<dbReference type="PANTHER" id="PTHR30346:SF0">
    <property type="entry name" value="HCA OPERON TRANSCRIPTIONAL ACTIVATOR HCAR"/>
    <property type="match status" value="1"/>
</dbReference>
<keyword evidence="4" id="KW-0010">Activator</keyword>
<keyword evidence="5" id="KW-0804">Transcription</keyword>
<evidence type="ECO:0000313" key="7">
    <source>
        <dbReference type="EMBL" id="MDG3015850.1"/>
    </source>
</evidence>
<name>A0A9X4M2K1_9ACTN</name>
<dbReference type="InterPro" id="IPR000847">
    <property type="entry name" value="LysR_HTH_N"/>
</dbReference>
<evidence type="ECO:0000313" key="8">
    <source>
        <dbReference type="Proteomes" id="UP001152755"/>
    </source>
</evidence>
<dbReference type="Pfam" id="PF00126">
    <property type="entry name" value="HTH_1"/>
    <property type="match status" value="1"/>
</dbReference>
<organism evidence="7 8">
    <name type="scientific">Speluncibacter jeojiensis</name>
    <dbReference type="NCBI Taxonomy" id="2710754"/>
    <lineage>
        <taxon>Bacteria</taxon>
        <taxon>Bacillati</taxon>
        <taxon>Actinomycetota</taxon>
        <taxon>Actinomycetes</taxon>
        <taxon>Mycobacteriales</taxon>
        <taxon>Speluncibacteraceae</taxon>
        <taxon>Speluncibacter</taxon>
    </lineage>
</organism>
<dbReference type="Proteomes" id="UP001152755">
    <property type="component" value="Unassembled WGS sequence"/>
</dbReference>
<evidence type="ECO:0000256" key="3">
    <source>
        <dbReference type="ARBA" id="ARBA00023125"/>
    </source>
</evidence>
<evidence type="ECO:0000256" key="1">
    <source>
        <dbReference type="ARBA" id="ARBA00009437"/>
    </source>
</evidence>
<dbReference type="PRINTS" id="PR00039">
    <property type="entry name" value="HTHLYSR"/>
</dbReference>
<dbReference type="Pfam" id="PF03466">
    <property type="entry name" value="LysR_substrate"/>
    <property type="match status" value="1"/>
</dbReference>
<dbReference type="PROSITE" id="PS50931">
    <property type="entry name" value="HTH_LYSR"/>
    <property type="match status" value="1"/>
</dbReference>
<comment type="similarity">
    <text evidence="1">Belongs to the LysR transcriptional regulatory family.</text>
</comment>
<keyword evidence="2" id="KW-0805">Transcription regulation</keyword>
<dbReference type="AlphaFoldDB" id="A0A9X4M2K1"/>
<dbReference type="PANTHER" id="PTHR30346">
    <property type="entry name" value="TRANSCRIPTIONAL DUAL REGULATOR HCAR-RELATED"/>
    <property type="match status" value="1"/>
</dbReference>
<dbReference type="FunFam" id="1.10.10.10:FF:000001">
    <property type="entry name" value="LysR family transcriptional regulator"/>
    <property type="match status" value="1"/>
</dbReference>
<accession>A0A9X4M2K1</accession>
<proteinExistence type="inferred from homology"/>
<reference evidence="7" key="1">
    <citation type="submission" date="2022-08" db="EMBL/GenBank/DDBJ databases">
        <title>Genome analysis of Corynebacteriales strain.</title>
        <authorList>
            <person name="Lee S.D."/>
        </authorList>
    </citation>
    <scope>NUCLEOTIDE SEQUENCE</scope>
    <source>
        <strain evidence="7">D3-21</strain>
    </source>
</reference>
<evidence type="ECO:0000256" key="5">
    <source>
        <dbReference type="ARBA" id="ARBA00023163"/>
    </source>
</evidence>
<sequence>MDVDIRLLRYFDAVAREGNLTRAAELLFVSQPALSKQIKQLEAHLGAELFVRSRSGMALTEPGRALAARVPAMLADWDLAVREARDVAAREARVVRVGFVATAANEATQRIVAEFGRRCPGWRVDMRKTDWSDPTAGLTDGAVDAALLRLPFPGQDRLRVEVLFSEPRCAVLPASHRLADRGRIAFEELRDEPFVTGPAEAGSARDHWLAEAERGGREPVIGAVARNVDEWLTAIANGDGVALAPQSVARFYPRPGIVFRPVDGIGPSGVAVVWPPDCDGDPALREFIRCCLDEGSTP</sequence>
<dbReference type="EMBL" id="JANRHA010000010">
    <property type="protein sequence ID" value="MDG3015850.1"/>
    <property type="molecule type" value="Genomic_DNA"/>
</dbReference>